<name>A0A1G1ZJL4_9BACT</name>
<reference evidence="1 2" key="1">
    <citation type="journal article" date="2016" name="Nat. Commun.">
        <title>Thousands of microbial genomes shed light on interconnected biogeochemical processes in an aquifer system.</title>
        <authorList>
            <person name="Anantharaman K."/>
            <person name="Brown C.T."/>
            <person name="Hug L.A."/>
            <person name="Sharon I."/>
            <person name="Castelle C.J."/>
            <person name="Probst A.J."/>
            <person name="Thomas B.C."/>
            <person name="Singh A."/>
            <person name="Wilkins M.J."/>
            <person name="Karaoz U."/>
            <person name="Brodie E.L."/>
            <person name="Williams K.H."/>
            <person name="Hubbard S.S."/>
            <person name="Banfield J.F."/>
        </authorList>
    </citation>
    <scope>NUCLEOTIDE SEQUENCE [LARGE SCALE GENOMIC DNA]</scope>
</reference>
<gene>
    <name evidence="1" type="ORF">A3B92_00100</name>
</gene>
<dbReference type="STRING" id="1798404.A3B92_00100"/>
<dbReference type="EMBL" id="MHJG01000001">
    <property type="protein sequence ID" value="OGY64639.1"/>
    <property type="molecule type" value="Genomic_DNA"/>
</dbReference>
<sequence length="70" mass="8370">MSTATLQKLKNELKRELKQELLREFITPILRESKDAEGEYRKEFIRKVLKSEKGSLKHRFNSKTFLKMLS</sequence>
<accession>A0A1G1ZJL4</accession>
<organism evidence="1 2">
    <name type="scientific">Candidatus Harrisonbacteria bacterium RIFCSPHIGHO2_02_FULL_42_16</name>
    <dbReference type="NCBI Taxonomy" id="1798404"/>
    <lineage>
        <taxon>Bacteria</taxon>
        <taxon>Candidatus Harrisoniibacteriota</taxon>
    </lineage>
</organism>
<dbReference type="AlphaFoldDB" id="A0A1G1ZJL4"/>
<comment type="caution">
    <text evidence="1">The sequence shown here is derived from an EMBL/GenBank/DDBJ whole genome shotgun (WGS) entry which is preliminary data.</text>
</comment>
<protein>
    <submittedName>
        <fullName evidence="1">Uncharacterized protein</fullName>
    </submittedName>
</protein>
<proteinExistence type="predicted"/>
<evidence type="ECO:0000313" key="1">
    <source>
        <dbReference type="EMBL" id="OGY64639.1"/>
    </source>
</evidence>
<evidence type="ECO:0000313" key="2">
    <source>
        <dbReference type="Proteomes" id="UP000177960"/>
    </source>
</evidence>
<dbReference type="Proteomes" id="UP000177960">
    <property type="component" value="Unassembled WGS sequence"/>
</dbReference>